<evidence type="ECO:0000256" key="1">
    <source>
        <dbReference type="ARBA" id="ARBA00006594"/>
    </source>
</evidence>
<gene>
    <name evidence="7" type="ORF">HXM94_07960</name>
</gene>
<dbReference type="InterPro" id="IPR029063">
    <property type="entry name" value="SAM-dependent_MTases_sf"/>
</dbReference>
<comment type="catalytic activity">
    <reaction evidence="6">
        <text>a 2'-deoxyadenosine in DNA + S-adenosyl-L-methionine = an N(6)-methyl-2'-deoxyadenosine in DNA + S-adenosyl-L-homocysteine + H(+)</text>
        <dbReference type="Rhea" id="RHEA:15197"/>
        <dbReference type="Rhea" id="RHEA-COMP:12418"/>
        <dbReference type="Rhea" id="RHEA-COMP:12419"/>
        <dbReference type="ChEBI" id="CHEBI:15378"/>
        <dbReference type="ChEBI" id="CHEBI:57856"/>
        <dbReference type="ChEBI" id="CHEBI:59789"/>
        <dbReference type="ChEBI" id="CHEBI:90615"/>
        <dbReference type="ChEBI" id="CHEBI:90616"/>
        <dbReference type="EC" id="2.1.1.72"/>
    </reaction>
</comment>
<dbReference type="PRINTS" id="PR00505">
    <property type="entry name" value="D12N6MTFRASE"/>
</dbReference>
<dbReference type="Gene3D" id="1.10.1020.10">
    <property type="entry name" value="Adenine-specific Methyltransferase, Domain 2"/>
    <property type="match status" value="1"/>
</dbReference>
<dbReference type="AlphaFoldDB" id="A0A930E258"/>
<dbReference type="GO" id="GO:1904047">
    <property type="term" value="F:S-adenosyl-L-methionine binding"/>
    <property type="evidence" value="ECO:0007669"/>
    <property type="project" value="TreeGrafter"/>
</dbReference>
<dbReference type="PANTHER" id="PTHR30481:SF2">
    <property type="entry name" value="SITE-SPECIFIC DNA-METHYLTRANSFERASE (ADENINE-SPECIFIC)"/>
    <property type="match status" value="1"/>
</dbReference>
<reference evidence="7" key="1">
    <citation type="submission" date="2020-04" db="EMBL/GenBank/DDBJ databases">
        <title>Deep metagenomics examines the oral microbiome during advanced dental caries in children, revealing novel taxa and co-occurrences with host molecules.</title>
        <authorList>
            <person name="Baker J.L."/>
            <person name="Morton J.T."/>
            <person name="Dinis M."/>
            <person name="Alvarez R."/>
            <person name="Tran N.C."/>
            <person name="Knight R."/>
            <person name="Edlund A."/>
        </authorList>
    </citation>
    <scope>NUCLEOTIDE SEQUENCE</scope>
    <source>
        <strain evidence="7">JCVI_23_bin.11</strain>
    </source>
</reference>
<keyword evidence="3 7" id="KW-0489">Methyltransferase</keyword>
<organism evidence="7 8">
    <name type="scientific">Parvimonas micra</name>
    <dbReference type="NCBI Taxonomy" id="33033"/>
    <lineage>
        <taxon>Bacteria</taxon>
        <taxon>Bacillati</taxon>
        <taxon>Bacillota</taxon>
        <taxon>Tissierellia</taxon>
        <taxon>Tissierellales</taxon>
        <taxon>Peptoniphilaceae</taxon>
        <taxon>Parvimonas</taxon>
    </lineage>
</organism>
<dbReference type="EC" id="2.1.1.72" evidence="2"/>
<dbReference type="InterPro" id="IPR012327">
    <property type="entry name" value="MeTrfase_D12"/>
</dbReference>
<sequence>MNYSPLRYPGGKNKISDFVKLLIRKSNLTDITYIEPFAGGAGVALSLLYSGTVNHIVINDYDKCIYSVWKAILNDTNKFIKLIEETDITIEEWHRQKKIYLSQNNKYSLELAFATFFLNRTNRSGILKAGPIGGYNQDGKYLIDARFNKENLIHRIQEIAKKKRQISLYNRDVRSFIKFFLPKYNNVFLYLDPPYYKKGQELYKNFFTDKDHKEIAECIKQLTCDWIITYDNTTEITELYENQQCGFFDLSYSLAKNIKTSEFIVLGNDTLWPSEDELSENDININLRRMKHVKHKAIR</sequence>
<evidence type="ECO:0000256" key="4">
    <source>
        <dbReference type="ARBA" id="ARBA00022679"/>
    </source>
</evidence>
<protein>
    <recommendedName>
        <fullName evidence="2">site-specific DNA-methyltransferase (adenine-specific)</fullName>
        <ecNumber evidence="2">2.1.1.72</ecNumber>
    </recommendedName>
</protein>
<dbReference type="Proteomes" id="UP000758611">
    <property type="component" value="Unassembled WGS sequence"/>
</dbReference>
<evidence type="ECO:0000256" key="3">
    <source>
        <dbReference type="ARBA" id="ARBA00022603"/>
    </source>
</evidence>
<dbReference type="GO" id="GO:0032259">
    <property type="term" value="P:methylation"/>
    <property type="evidence" value="ECO:0007669"/>
    <property type="project" value="UniProtKB-KW"/>
</dbReference>
<dbReference type="PANTHER" id="PTHR30481">
    <property type="entry name" value="DNA ADENINE METHYLASE"/>
    <property type="match status" value="1"/>
</dbReference>
<dbReference type="GO" id="GO:0009007">
    <property type="term" value="F:site-specific DNA-methyltransferase (adenine-specific) activity"/>
    <property type="evidence" value="ECO:0007669"/>
    <property type="project" value="UniProtKB-EC"/>
</dbReference>
<dbReference type="InterPro" id="IPR023095">
    <property type="entry name" value="Ade_MeTrfase_dom_2"/>
</dbReference>
<name>A0A930E258_9FIRM</name>
<dbReference type="GO" id="GO:0009307">
    <property type="term" value="P:DNA restriction-modification system"/>
    <property type="evidence" value="ECO:0007669"/>
    <property type="project" value="InterPro"/>
</dbReference>
<evidence type="ECO:0000313" key="8">
    <source>
        <dbReference type="Proteomes" id="UP000758611"/>
    </source>
</evidence>
<keyword evidence="4" id="KW-0808">Transferase</keyword>
<accession>A0A930E258</accession>
<dbReference type="GO" id="GO:0043565">
    <property type="term" value="F:sequence-specific DNA binding"/>
    <property type="evidence" value="ECO:0007669"/>
    <property type="project" value="TreeGrafter"/>
</dbReference>
<evidence type="ECO:0000256" key="6">
    <source>
        <dbReference type="ARBA" id="ARBA00047942"/>
    </source>
</evidence>
<dbReference type="GO" id="GO:0006298">
    <property type="term" value="P:mismatch repair"/>
    <property type="evidence" value="ECO:0007669"/>
    <property type="project" value="TreeGrafter"/>
</dbReference>
<dbReference type="PIRSF" id="PIRSF000398">
    <property type="entry name" value="M_m6A_EcoRV"/>
    <property type="match status" value="1"/>
</dbReference>
<comment type="similarity">
    <text evidence="1">Belongs to the N(4)/N(6)-methyltransferase family.</text>
</comment>
<dbReference type="RefSeq" id="WP_278478580.1">
    <property type="nucleotide sequence ID" value="NZ_JABZRE010000049.1"/>
</dbReference>
<dbReference type="EMBL" id="JABZRE010000049">
    <property type="protein sequence ID" value="MBF1307693.1"/>
    <property type="molecule type" value="Genomic_DNA"/>
</dbReference>
<keyword evidence="5" id="KW-0949">S-adenosyl-L-methionine</keyword>
<evidence type="ECO:0000313" key="7">
    <source>
        <dbReference type="EMBL" id="MBF1307693.1"/>
    </source>
</evidence>
<proteinExistence type="inferred from homology"/>
<dbReference type="SUPFAM" id="SSF53335">
    <property type="entry name" value="S-adenosyl-L-methionine-dependent methyltransferases"/>
    <property type="match status" value="1"/>
</dbReference>
<dbReference type="InterPro" id="IPR012263">
    <property type="entry name" value="M_m6A_EcoRV"/>
</dbReference>
<evidence type="ECO:0000256" key="2">
    <source>
        <dbReference type="ARBA" id="ARBA00011900"/>
    </source>
</evidence>
<evidence type="ECO:0000256" key="5">
    <source>
        <dbReference type="ARBA" id="ARBA00022691"/>
    </source>
</evidence>
<dbReference type="Pfam" id="PF02086">
    <property type="entry name" value="MethyltransfD12"/>
    <property type="match status" value="1"/>
</dbReference>
<dbReference type="Gene3D" id="3.40.50.150">
    <property type="entry name" value="Vaccinia Virus protein VP39"/>
    <property type="match status" value="1"/>
</dbReference>
<comment type="caution">
    <text evidence="7">The sequence shown here is derived from an EMBL/GenBank/DDBJ whole genome shotgun (WGS) entry which is preliminary data.</text>
</comment>